<evidence type="ECO:0000313" key="4">
    <source>
        <dbReference type="Proteomes" id="UP000800235"/>
    </source>
</evidence>
<feature type="transmembrane region" description="Helical" evidence="2">
    <location>
        <begin position="12"/>
        <end position="33"/>
    </location>
</feature>
<protein>
    <submittedName>
        <fullName evidence="3">Uncharacterized protein</fullName>
    </submittedName>
</protein>
<feature type="compositionally biased region" description="Gly residues" evidence="1">
    <location>
        <begin position="166"/>
        <end position="179"/>
    </location>
</feature>
<feature type="compositionally biased region" description="Basic and acidic residues" evidence="1">
    <location>
        <begin position="180"/>
        <end position="195"/>
    </location>
</feature>
<feature type="region of interest" description="Disordered" evidence="1">
    <location>
        <begin position="105"/>
        <end position="131"/>
    </location>
</feature>
<evidence type="ECO:0000256" key="2">
    <source>
        <dbReference type="SAM" id="Phobius"/>
    </source>
</evidence>
<gene>
    <name evidence="3" type="ORF">EJ08DRAFT_651134</name>
</gene>
<proteinExistence type="predicted"/>
<sequence>MSGFFDFIKSLLLPFLLAALLYALITLLLLPLYRRHRNKYSQYLPLSSPSLPTYTSASTTGGGPLQRPLHIAFNIFTITVDTINTLLPERWKSRKQTVVSASDGFDEEGFGEEMGGDGANGGGYTSEGDDVHIAGVTDAHGIGSGRRRDGLSLSMDAMNALRNGDGRGASRGRGWGSGRNGDRDDSGRRLSRELEEGFADSSDEDEEEDVRREERTPSQRRGVR</sequence>
<reference evidence="3" key="1">
    <citation type="journal article" date="2020" name="Stud. Mycol.">
        <title>101 Dothideomycetes genomes: a test case for predicting lifestyles and emergence of pathogens.</title>
        <authorList>
            <person name="Haridas S."/>
            <person name="Albert R."/>
            <person name="Binder M."/>
            <person name="Bloem J."/>
            <person name="Labutti K."/>
            <person name="Salamov A."/>
            <person name="Andreopoulos B."/>
            <person name="Baker S."/>
            <person name="Barry K."/>
            <person name="Bills G."/>
            <person name="Bluhm B."/>
            <person name="Cannon C."/>
            <person name="Castanera R."/>
            <person name="Culley D."/>
            <person name="Daum C."/>
            <person name="Ezra D."/>
            <person name="Gonzalez J."/>
            <person name="Henrissat B."/>
            <person name="Kuo A."/>
            <person name="Liang C."/>
            <person name="Lipzen A."/>
            <person name="Lutzoni F."/>
            <person name="Magnuson J."/>
            <person name="Mondo S."/>
            <person name="Nolan M."/>
            <person name="Ohm R."/>
            <person name="Pangilinan J."/>
            <person name="Park H.-J."/>
            <person name="Ramirez L."/>
            <person name="Alfaro M."/>
            <person name="Sun H."/>
            <person name="Tritt A."/>
            <person name="Yoshinaga Y."/>
            <person name="Zwiers L.-H."/>
            <person name="Turgeon B."/>
            <person name="Goodwin S."/>
            <person name="Spatafora J."/>
            <person name="Crous P."/>
            <person name="Grigoriev I."/>
        </authorList>
    </citation>
    <scope>NUCLEOTIDE SEQUENCE</scope>
    <source>
        <strain evidence="3">CBS 130266</strain>
    </source>
</reference>
<keyword evidence="2" id="KW-0472">Membrane</keyword>
<accession>A0A9P4NMS5</accession>
<keyword evidence="2" id="KW-0812">Transmembrane</keyword>
<feature type="region of interest" description="Disordered" evidence="1">
    <location>
        <begin position="162"/>
        <end position="224"/>
    </location>
</feature>
<feature type="compositionally biased region" description="Acidic residues" evidence="1">
    <location>
        <begin position="105"/>
        <end position="115"/>
    </location>
</feature>
<evidence type="ECO:0000256" key="1">
    <source>
        <dbReference type="SAM" id="MobiDB-lite"/>
    </source>
</evidence>
<name>A0A9P4NMS5_9PEZI</name>
<comment type="caution">
    <text evidence="3">The sequence shown here is derived from an EMBL/GenBank/DDBJ whole genome shotgun (WGS) entry which is preliminary data.</text>
</comment>
<organism evidence="3 4">
    <name type="scientific">Tothia fuscella</name>
    <dbReference type="NCBI Taxonomy" id="1048955"/>
    <lineage>
        <taxon>Eukaryota</taxon>
        <taxon>Fungi</taxon>
        <taxon>Dikarya</taxon>
        <taxon>Ascomycota</taxon>
        <taxon>Pezizomycotina</taxon>
        <taxon>Dothideomycetes</taxon>
        <taxon>Pleosporomycetidae</taxon>
        <taxon>Venturiales</taxon>
        <taxon>Cylindrosympodiaceae</taxon>
        <taxon>Tothia</taxon>
    </lineage>
</organism>
<keyword evidence="2" id="KW-1133">Transmembrane helix</keyword>
<feature type="compositionally biased region" description="Acidic residues" evidence="1">
    <location>
        <begin position="196"/>
        <end position="208"/>
    </location>
</feature>
<keyword evidence="4" id="KW-1185">Reference proteome</keyword>
<dbReference type="EMBL" id="MU007056">
    <property type="protein sequence ID" value="KAF2428044.1"/>
    <property type="molecule type" value="Genomic_DNA"/>
</dbReference>
<feature type="compositionally biased region" description="Gly residues" evidence="1">
    <location>
        <begin position="116"/>
        <end position="125"/>
    </location>
</feature>
<dbReference type="Proteomes" id="UP000800235">
    <property type="component" value="Unassembled WGS sequence"/>
</dbReference>
<dbReference type="AlphaFoldDB" id="A0A9P4NMS5"/>
<evidence type="ECO:0000313" key="3">
    <source>
        <dbReference type="EMBL" id="KAF2428044.1"/>
    </source>
</evidence>